<dbReference type="AlphaFoldDB" id="A0A9P7BDJ6"/>
<feature type="domain" description="GH18" evidence="2">
    <location>
        <begin position="8"/>
        <end position="182"/>
    </location>
</feature>
<dbReference type="InterPro" id="IPR001223">
    <property type="entry name" value="Glyco_hydro18_cat"/>
</dbReference>
<evidence type="ECO:0000313" key="4">
    <source>
        <dbReference type="Proteomes" id="UP000697127"/>
    </source>
</evidence>
<protein>
    <recommendedName>
        <fullName evidence="2">GH18 domain-containing protein</fullName>
    </recommendedName>
</protein>
<dbReference type="OrthoDB" id="3012298at2759"/>
<dbReference type="EMBL" id="PUHW01000174">
    <property type="protein sequence ID" value="KAG0688187.1"/>
    <property type="molecule type" value="Genomic_DNA"/>
</dbReference>
<evidence type="ECO:0000256" key="1">
    <source>
        <dbReference type="SAM" id="Coils"/>
    </source>
</evidence>
<comment type="caution">
    <text evidence="3">The sequence shown here is derived from an EMBL/GenBank/DDBJ whole genome shotgun (WGS) entry which is preliminary data.</text>
</comment>
<gene>
    <name evidence="3" type="ORF">C6P40_001300</name>
</gene>
<dbReference type="PANTHER" id="PTHR42976">
    <property type="entry name" value="BIFUNCTIONAL CHITINASE/LYSOZYME-RELATED"/>
    <property type="match status" value="1"/>
</dbReference>
<dbReference type="Pfam" id="PF00704">
    <property type="entry name" value="Glyco_hydro_18"/>
    <property type="match status" value="1"/>
</dbReference>
<accession>A0A9P7BDJ6</accession>
<keyword evidence="1" id="KW-0175">Coiled coil</keyword>
<feature type="coiled-coil region" evidence="1">
    <location>
        <begin position="78"/>
        <end position="105"/>
    </location>
</feature>
<evidence type="ECO:0000259" key="2">
    <source>
        <dbReference type="Pfam" id="PF00704"/>
    </source>
</evidence>
<name>A0A9P7BDJ6_9ASCO</name>
<keyword evidence="4" id="KW-1185">Reference proteome</keyword>
<dbReference type="GO" id="GO:0005975">
    <property type="term" value="P:carbohydrate metabolic process"/>
    <property type="evidence" value="ECO:0007669"/>
    <property type="project" value="InterPro"/>
</dbReference>
<dbReference type="InterPro" id="IPR052750">
    <property type="entry name" value="GH18_Chitinase"/>
</dbReference>
<proteinExistence type="predicted"/>
<dbReference type="Gene3D" id="3.20.20.80">
    <property type="entry name" value="Glycosidases"/>
    <property type="match status" value="1"/>
</dbReference>
<dbReference type="InterPro" id="IPR017853">
    <property type="entry name" value="GH"/>
</dbReference>
<sequence length="290" mass="33596">MTPIFSPYIFAWGHNNDKYYQTNNLQHVINLGLKNITLAFLTNERYDEIKEWRDDILLHKDDINIILSIGGATGTFPSSSIENDVEKLNNLLNDLNINMIDLDIEGKILESKDKVKQWVKLIKLLCLKRKNENEDLWISLTLPVEFEGGLNNDSIFTIKLFQKEGILINLINLMLMDYFTPLKIFNNWGDKNISILINSFNQLKKFGYNWNNIGICPMIGENDDGTKFTINDWEKLLLFANLNKIGLISFWAINRDQKSHLFSKSGVDTHSKCQNCDHEYTLTAIKMLNK</sequence>
<organism evidence="3 4">
    <name type="scientific">Pichia californica</name>
    <dbReference type="NCBI Taxonomy" id="460514"/>
    <lineage>
        <taxon>Eukaryota</taxon>
        <taxon>Fungi</taxon>
        <taxon>Dikarya</taxon>
        <taxon>Ascomycota</taxon>
        <taxon>Saccharomycotina</taxon>
        <taxon>Pichiomycetes</taxon>
        <taxon>Pichiales</taxon>
        <taxon>Pichiaceae</taxon>
        <taxon>Pichia</taxon>
    </lineage>
</organism>
<reference evidence="3" key="1">
    <citation type="submission" date="2020-11" db="EMBL/GenBank/DDBJ databases">
        <title>Kefir isolates.</title>
        <authorList>
            <person name="Marcisauskas S."/>
            <person name="Kim Y."/>
            <person name="Blasche S."/>
        </authorList>
    </citation>
    <scope>NUCLEOTIDE SEQUENCE</scope>
    <source>
        <strain evidence="3">Olga-1</strain>
    </source>
</reference>
<dbReference type="Proteomes" id="UP000697127">
    <property type="component" value="Unassembled WGS sequence"/>
</dbReference>
<dbReference type="SUPFAM" id="SSF51445">
    <property type="entry name" value="(Trans)glycosidases"/>
    <property type="match status" value="1"/>
</dbReference>
<evidence type="ECO:0000313" key="3">
    <source>
        <dbReference type="EMBL" id="KAG0688187.1"/>
    </source>
</evidence>
<dbReference type="PANTHER" id="PTHR42976:SF1">
    <property type="entry name" value="GH18 DOMAIN-CONTAINING PROTEIN-RELATED"/>
    <property type="match status" value="1"/>
</dbReference>